<accession>A0A7H8R5F1</accession>
<dbReference type="KEGG" id="trg:TRUGW13939_08575"/>
<gene>
    <name evidence="7" type="ORF">TRUGW13939_08575</name>
</gene>
<keyword evidence="3" id="KW-0949">S-adenosyl-L-methionine</keyword>
<dbReference type="GO" id="GO:0046983">
    <property type="term" value="F:protein dimerization activity"/>
    <property type="evidence" value="ECO:0007669"/>
    <property type="project" value="InterPro"/>
</dbReference>
<keyword evidence="8" id="KW-1185">Reference proteome</keyword>
<dbReference type="GeneID" id="55996063"/>
<protein>
    <submittedName>
        <fullName evidence="7">Uncharacterized protein</fullName>
    </submittedName>
</protein>
<dbReference type="Gene3D" id="3.40.50.150">
    <property type="entry name" value="Vaccinia Virus protein VP39"/>
    <property type="match status" value="1"/>
</dbReference>
<dbReference type="PANTHER" id="PTHR43712:SF1">
    <property type="entry name" value="HYPOTHETICAL O-METHYLTRANSFERASE (EUROFUNG)-RELATED"/>
    <property type="match status" value="1"/>
</dbReference>
<evidence type="ECO:0000256" key="2">
    <source>
        <dbReference type="ARBA" id="ARBA00022679"/>
    </source>
</evidence>
<evidence type="ECO:0000313" key="7">
    <source>
        <dbReference type="EMBL" id="QKX61427.1"/>
    </source>
</evidence>
<proteinExistence type="predicted"/>
<dbReference type="OrthoDB" id="4224300at2759"/>
<dbReference type="RefSeq" id="XP_035347601.1">
    <property type="nucleotide sequence ID" value="XM_035491708.1"/>
</dbReference>
<evidence type="ECO:0000256" key="1">
    <source>
        <dbReference type="ARBA" id="ARBA00022603"/>
    </source>
</evidence>
<dbReference type="SUPFAM" id="SSF53335">
    <property type="entry name" value="S-adenosyl-L-methionine-dependent methyltransferases"/>
    <property type="match status" value="1"/>
</dbReference>
<dbReference type="EMBL" id="CP055902">
    <property type="protein sequence ID" value="QKX61427.1"/>
    <property type="molecule type" value="Genomic_DNA"/>
</dbReference>
<keyword evidence="2" id="KW-0808">Transferase</keyword>
<evidence type="ECO:0000256" key="4">
    <source>
        <dbReference type="PIRSR" id="PIRSR005739-1"/>
    </source>
</evidence>
<feature type="active site" description="Proton acceptor" evidence="4">
    <location>
        <position position="290"/>
    </location>
</feature>
<dbReference type="InterPro" id="IPR036390">
    <property type="entry name" value="WH_DNA-bd_sf"/>
</dbReference>
<dbReference type="InterPro" id="IPR029063">
    <property type="entry name" value="SAM-dependent_MTases_sf"/>
</dbReference>
<dbReference type="Pfam" id="PF00891">
    <property type="entry name" value="Methyltransf_2"/>
    <property type="match status" value="1"/>
</dbReference>
<dbReference type="Pfam" id="PF08100">
    <property type="entry name" value="Dimerisation"/>
    <property type="match status" value="1"/>
</dbReference>
<evidence type="ECO:0000259" key="6">
    <source>
        <dbReference type="Pfam" id="PF08100"/>
    </source>
</evidence>
<dbReference type="PROSITE" id="PS51683">
    <property type="entry name" value="SAM_OMT_II"/>
    <property type="match status" value="1"/>
</dbReference>
<evidence type="ECO:0000256" key="3">
    <source>
        <dbReference type="ARBA" id="ARBA00022691"/>
    </source>
</evidence>
<evidence type="ECO:0000259" key="5">
    <source>
        <dbReference type="Pfam" id="PF00891"/>
    </source>
</evidence>
<dbReference type="Proteomes" id="UP000509510">
    <property type="component" value="Chromosome V"/>
</dbReference>
<dbReference type="PANTHER" id="PTHR43712">
    <property type="entry name" value="PUTATIVE (AFU_ORTHOLOGUE AFUA_4G14580)-RELATED"/>
    <property type="match status" value="1"/>
</dbReference>
<dbReference type="InterPro" id="IPR012967">
    <property type="entry name" value="COMT_dimerisation"/>
</dbReference>
<organism evidence="7 8">
    <name type="scientific">Talaromyces rugulosus</name>
    <name type="common">Penicillium rugulosum</name>
    <dbReference type="NCBI Taxonomy" id="121627"/>
    <lineage>
        <taxon>Eukaryota</taxon>
        <taxon>Fungi</taxon>
        <taxon>Dikarya</taxon>
        <taxon>Ascomycota</taxon>
        <taxon>Pezizomycotina</taxon>
        <taxon>Eurotiomycetes</taxon>
        <taxon>Eurotiomycetidae</taxon>
        <taxon>Eurotiales</taxon>
        <taxon>Trichocomaceae</taxon>
        <taxon>Talaromyces</taxon>
        <taxon>Talaromyces sect. Islandici</taxon>
    </lineage>
</organism>
<name>A0A7H8R5F1_TALRU</name>
<evidence type="ECO:0000313" key="8">
    <source>
        <dbReference type="Proteomes" id="UP000509510"/>
    </source>
</evidence>
<dbReference type="InterPro" id="IPR036388">
    <property type="entry name" value="WH-like_DNA-bd_sf"/>
</dbReference>
<reference evidence="8" key="1">
    <citation type="submission" date="2020-06" db="EMBL/GenBank/DDBJ databases">
        <title>A chromosome-scale genome assembly of Talaromyces rugulosus W13939.</title>
        <authorList>
            <person name="Wang B."/>
            <person name="Guo L."/>
            <person name="Ye K."/>
            <person name="Wang L."/>
        </authorList>
    </citation>
    <scope>NUCLEOTIDE SEQUENCE [LARGE SCALE GENOMIC DNA]</scope>
    <source>
        <strain evidence="8">W13939</strain>
    </source>
</reference>
<dbReference type="AlphaFoldDB" id="A0A7H8R5F1"/>
<feature type="domain" description="O-methyltransferase dimerisation" evidence="6">
    <location>
        <begin position="52"/>
        <end position="108"/>
    </location>
</feature>
<dbReference type="InterPro" id="IPR016461">
    <property type="entry name" value="COMT-like"/>
</dbReference>
<dbReference type="InterPro" id="IPR001077">
    <property type="entry name" value="COMT_C"/>
</dbReference>
<dbReference type="PIRSF" id="PIRSF005739">
    <property type="entry name" value="O-mtase"/>
    <property type="match status" value="1"/>
</dbReference>
<dbReference type="GO" id="GO:0008171">
    <property type="term" value="F:O-methyltransferase activity"/>
    <property type="evidence" value="ECO:0007669"/>
    <property type="project" value="InterPro"/>
</dbReference>
<keyword evidence="1" id="KW-0489">Methyltransferase</keyword>
<sequence>MDALVDHVRSVAKTSSDSQRKEILNQLRTLAHSLETSDDTIQRLTFSWLELAVVYIGIDLKLFSHLIESASPLSVAQLSEKTEASPALLARILRYLASIDAIQETDKDTFAANNITDTLSTIAAEAAIHHYFESMNPAIAELPGLLKDLKYADPEDNTNTGIQRAFKTDLPAFLWLQGDAEKVSYFQTYMATVRFGDKPTFLDKYPVEEKITNLSPDRPLFVDVGGGFGSQAVAFKQKYPNLPGRIIFQDLPQTVEQVATPPGVEGVPYDFFQPQGIKGAKFYYLRNIFHDFPDDKSRLILKNLIDALADDSLILIDDMVLPNKGAHWHTTQIDLLMMATLASRERTEEHWHKLLGSVGLKISNVYTYTDPFRDSIIEVIRA</sequence>
<dbReference type="Gene3D" id="1.10.10.10">
    <property type="entry name" value="Winged helix-like DNA-binding domain superfamily/Winged helix DNA-binding domain"/>
    <property type="match status" value="1"/>
</dbReference>
<dbReference type="SUPFAM" id="SSF46785">
    <property type="entry name" value="Winged helix' DNA-binding domain"/>
    <property type="match status" value="1"/>
</dbReference>
<dbReference type="GO" id="GO:0032259">
    <property type="term" value="P:methylation"/>
    <property type="evidence" value="ECO:0007669"/>
    <property type="project" value="UniProtKB-KW"/>
</dbReference>
<feature type="domain" description="O-methyltransferase C-terminal" evidence="5">
    <location>
        <begin position="220"/>
        <end position="359"/>
    </location>
</feature>